<dbReference type="InterPro" id="IPR035628">
    <property type="entry name" value="TcpC_C"/>
</dbReference>
<keyword evidence="2" id="KW-1133">Transmembrane helix</keyword>
<evidence type="ECO:0000256" key="1">
    <source>
        <dbReference type="SAM" id="MobiDB-lite"/>
    </source>
</evidence>
<dbReference type="Gene3D" id="3.10.450.540">
    <property type="match status" value="2"/>
</dbReference>
<feature type="region of interest" description="Disordered" evidence="1">
    <location>
        <begin position="81"/>
        <end position="110"/>
    </location>
</feature>
<protein>
    <submittedName>
        <fullName evidence="3">Conjugal transfer protein</fullName>
    </submittedName>
</protein>
<dbReference type="CDD" id="cd16428">
    <property type="entry name" value="TcpC_C"/>
    <property type="match status" value="1"/>
</dbReference>
<keyword evidence="2" id="KW-0812">Transmembrane</keyword>
<dbReference type="CDD" id="cd16386">
    <property type="entry name" value="TcpC_N"/>
    <property type="match status" value="1"/>
</dbReference>
<dbReference type="EMBL" id="VULY01000018">
    <property type="protein sequence ID" value="MSR93962.1"/>
    <property type="molecule type" value="Genomic_DNA"/>
</dbReference>
<dbReference type="InterPro" id="IPR024735">
    <property type="entry name" value="TcpC"/>
</dbReference>
<reference evidence="3 4" key="1">
    <citation type="submission" date="2019-08" db="EMBL/GenBank/DDBJ databases">
        <title>In-depth cultivation of the pig gut microbiome towards novel bacterial diversity and tailored functional studies.</title>
        <authorList>
            <person name="Wylensek D."/>
            <person name="Hitch T.C.A."/>
            <person name="Clavel T."/>
        </authorList>
    </citation>
    <scope>NUCLEOTIDE SEQUENCE [LARGE SCALE GENOMIC DNA]</scope>
    <source>
        <strain evidence="3 4">68-1-5</strain>
    </source>
</reference>
<evidence type="ECO:0000313" key="3">
    <source>
        <dbReference type="EMBL" id="MSR93962.1"/>
    </source>
</evidence>
<proteinExistence type="predicted"/>
<evidence type="ECO:0000256" key="2">
    <source>
        <dbReference type="SAM" id="Phobius"/>
    </source>
</evidence>
<keyword evidence="4" id="KW-1185">Reference proteome</keyword>
<keyword evidence="2" id="KW-0472">Membrane</keyword>
<evidence type="ECO:0000313" key="4">
    <source>
        <dbReference type="Proteomes" id="UP000434409"/>
    </source>
</evidence>
<feature type="transmembrane region" description="Helical" evidence="2">
    <location>
        <begin position="125"/>
        <end position="144"/>
    </location>
</feature>
<comment type="caution">
    <text evidence="3">The sequence shown here is derived from an EMBL/GenBank/DDBJ whole genome shotgun (WGS) entry which is preliminary data.</text>
</comment>
<sequence>MMNDVMEILMLRSKLEKMEPEEILKMAEVLGYASVTLDLEKNLMIEVFLEEKRKAEEKKKEKILQETGNVQLAQEISDQKYVSAREQKRKQKQEERTRKKEEKRKKKKESQGIVKRSDRWLGRKVYRAIFLWVLFGCGFAFAVYKNFTGIDRHTVHEKEVVQEVLLDTNALENFASDFLKVYFSWTEETTVEEREKQLGKFLPETLLDYGMDMNRQTEKKLASTVEDVRVWNVKRLGRDYAITAELVYQLVQQPEEEETAQSKKKRVQECYQVVIHAEKKGMKVTRLPVPVNISKFVSYVPKQAVSDPTVEDSLKKEIHLFLKDFFQVYPSLKASEMKYYVKGGVMPRMEDPNFELKDQPVVAILSGNKKEAEVEVFVTYERKDSKVLQTFQYHLKLKKGDNWKIVDRQ</sequence>
<dbReference type="Proteomes" id="UP000434409">
    <property type="component" value="Unassembled WGS sequence"/>
</dbReference>
<dbReference type="Pfam" id="PF12642">
    <property type="entry name" value="TpcC"/>
    <property type="match status" value="1"/>
</dbReference>
<dbReference type="RefSeq" id="WP_154477230.1">
    <property type="nucleotide sequence ID" value="NZ_VULY01000018.1"/>
</dbReference>
<accession>A0A6N7V464</accession>
<dbReference type="AlphaFoldDB" id="A0A6N7V464"/>
<gene>
    <name evidence="3" type="ORF">FYJ34_06765</name>
</gene>
<organism evidence="3 4">
    <name type="scientific">Suipraeoptans intestinalis</name>
    <dbReference type="NCBI Taxonomy" id="2606628"/>
    <lineage>
        <taxon>Bacteria</taxon>
        <taxon>Bacillati</taxon>
        <taxon>Bacillota</taxon>
        <taxon>Clostridia</taxon>
        <taxon>Lachnospirales</taxon>
        <taxon>Lachnospiraceae</taxon>
        <taxon>Suipraeoptans</taxon>
    </lineage>
</organism>
<name>A0A6N7V464_9FIRM</name>